<dbReference type="Pfam" id="PF21708">
    <property type="entry name" value="Glyco_hydro_59_C"/>
    <property type="match status" value="1"/>
</dbReference>
<dbReference type="GO" id="GO:0005764">
    <property type="term" value="C:lysosome"/>
    <property type="evidence" value="ECO:0007669"/>
    <property type="project" value="TreeGrafter"/>
</dbReference>
<dbReference type="GO" id="GO:0006683">
    <property type="term" value="P:galactosylceramide catabolic process"/>
    <property type="evidence" value="ECO:0007669"/>
    <property type="project" value="InterPro"/>
</dbReference>
<dbReference type="GO" id="GO:0004336">
    <property type="term" value="F:galactosylceramidase activity"/>
    <property type="evidence" value="ECO:0007669"/>
    <property type="project" value="InterPro"/>
</dbReference>
<reference evidence="2" key="1">
    <citation type="submission" date="2025-08" db="UniProtKB">
        <authorList>
            <consortium name="Ensembl"/>
        </authorList>
    </citation>
    <scope>IDENTIFICATION</scope>
</reference>
<dbReference type="PANTHER" id="PTHR15172:SF1">
    <property type="entry name" value="GALACTOCEREBROSIDASE"/>
    <property type="match status" value="1"/>
</dbReference>
<dbReference type="FunFam" id="2.60.120.560:FF:000001">
    <property type="entry name" value="galactocerebrosidase precursor"/>
    <property type="match status" value="1"/>
</dbReference>
<dbReference type="InterPro" id="IPR049162">
    <property type="entry name" value="GH59_C"/>
</dbReference>
<dbReference type="Ensembl" id="ENSNFUT00015025741.1">
    <property type="protein sequence ID" value="ENSNFUP00015024624.1"/>
    <property type="gene ID" value="ENSNFUG00015011921.1"/>
</dbReference>
<dbReference type="PRINTS" id="PR00850">
    <property type="entry name" value="GLHYDRLASE59"/>
</dbReference>
<dbReference type="GeneTree" id="ENSGT00390000003303"/>
<dbReference type="GO" id="GO:0016020">
    <property type="term" value="C:membrane"/>
    <property type="evidence" value="ECO:0007669"/>
    <property type="project" value="GOC"/>
</dbReference>
<reference evidence="2" key="2">
    <citation type="submission" date="2025-09" db="UniProtKB">
        <authorList>
            <consortium name="Ensembl"/>
        </authorList>
    </citation>
    <scope>IDENTIFICATION</scope>
</reference>
<accession>A0A8C6LRD5</accession>
<dbReference type="AlphaFoldDB" id="A0A8C6LRD5"/>
<name>A0A8C6LRD5_NOTFU</name>
<sequence length="192" mass="20425">APSFRNPPFSEAPNFADQTGVFEYHVNLTDPGPHVFTLRQVVTQRPVTWASDADQTISVIGDHRWQNVTVTCDVLMEAVGTAGVFIAARVDKGGQSVRGAKGVFFWVFADGTYKVTTDLAGQTVLMEGKSGTGALAWYTVSLTVKGQSASGTLDGVALWNVAVTSSSKSGWAAVGTRAFELAQFDNFSVLAD</sequence>
<evidence type="ECO:0000313" key="3">
    <source>
        <dbReference type="Proteomes" id="UP000694548"/>
    </source>
</evidence>
<evidence type="ECO:0000259" key="1">
    <source>
        <dbReference type="Pfam" id="PF21708"/>
    </source>
</evidence>
<dbReference type="Proteomes" id="UP000694548">
    <property type="component" value="Unassembled WGS sequence"/>
</dbReference>
<evidence type="ECO:0000313" key="2">
    <source>
        <dbReference type="Ensembl" id="ENSNFUP00015024624.1"/>
    </source>
</evidence>
<organism evidence="2 3">
    <name type="scientific">Nothobranchius furzeri</name>
    <name type="common">Turquoise killifish</name>
    <dbReference type="NCBI Taxonomy" id="105023"/>
    <lineage>
        <taxon>Eukaryota</taxon>
        <taxon>Metazoa</taxon>
        <taxon>Chordata</taxon>
        <taxon>Craniata</taxon>
        <taxon>Vertebrata</taxon>
        <taxon>Euteleostomi</taxon>
        <taxon>Actinopterygii</taxon>
        <taxon>Neopterygii</taxon>
        <taxon>Teleostei</taxon>
        <taxon>Neoteleostei</taxon>
        <taxon>Acanthomorphata</taxon>
        <taxon>Ovalentaria</taxon>
        <taxon>Atherinomorphae</taxon>
        <taxon>Cyprinodontiformes</taxon>
        <taxon>Nothobranchiidae</taxon>
        <taxon>Nothobranchius</taxon>
    </lineage>
</organism>
<proteinExistence type="predicted"/>
<dbReference type="PANTHER" id="PTHR15172">
    <property type="entry name" value="GALACTOCEREBROSIDASE"/>
    <property type="match status" value="1"/>
</dbReference>
<keyword evidence="3" id="KW-1185">Reference proteome</keyword>
<dbReference type="InterPro" id="IPR001286">
    <property type="entry name" value="Glyco_hydro_59"/>
</dbReference>
<dbReference type="Gene3D" id="2.60.120.560">
    <property type="entry name" value="Exo-inulinase, domain 1"/>
    <property type="match status" value="1"/>
</dbReference>
<feature type="domain" description="Glycosyl hydrolase family 59 C-terminal lectin" evidence="1">
    <location>
        <begin position="17"/>
        <end position="190"/>
    </location>
</feature>
<protein>
    <recommendedName>
        <fullName evidence="1">Glycosyl hydrolase family 59 C-terminal lectin domain-containing protein</fullName>
    </recommendedName>
</protein>